<organism evidence="9 10">
    <name type="scientific">Methylomarinovum tepidoasis</name>
    <dbReference type="NCBI Taxonomy" id="2840183"/>
    <lineage>
        <taxon>Bacteria</taxon>
        <taxon>Pseudomonadati</taxon>
        <taxon>Pseudomonadota</taxon>
        <taxon>Gammaproteobacteria</taxon>
        <taxon>Methylococcales</taxon>
        <taxon>Methylothermaceae</taxon>
        <taxon>Methylomarinovum</taxon>
    </lineage>
</organism>
<evidence type="ECO:0000256" key="5">
    <source>
        <dbReference type="ARBA" id="ARBA00023002"/>
    </source>
</evidence>
<dbReference type="Proteomes" id="UP001321450">
    <property type="component" value="Chromosome"/>
</dbReference>
<gene>
    <name evidence="9" type="ORF">MIN45_P1232</name>
</gene>
<dbReference type="GO" id="GO:0046872">
    <property type="term" value="F:metal ion binding"/>
    <property type="evidence" value="ECO:0007669"/>
    <property type="project" value="UniProtKB-KW"/>
</dbReference>
<dbReference type="InterPro" id="IPR051395">
    <property type="entry name" value="Cytochrome_c_Peroxidase/MauG"/>
</dbReference>
<evidence type="ECO:0000256" key="6">
    <source>
        <dbReference type="ARBA" id="ARBA00023004"/>
    </source>
</evidence>
<feature type="domain" description="Cytochrome c" evidence="8">
    <location>
        <begin position="48"/>
        <end position="195"/>
    </location>
</feature>
<accession>A0AAU9CA98</accession>
<sequence length="413" mass="45935">MSRLPLPVSVVRTLVAASFCTLPIWGIPTQTLASKLDHTHRSMYKERLEAHLGRALFFDTRLSEPAGQSCASCHDPDHAFTDPDKGVPTSEGVLPDRFGLRNTPQAAYAAFSPAFHFDPEEGLWFGGQFLDGRAATLEEQAKQPFLNPLEMNNPDVATLVEKVRRAPYALLFEIVYGPGALDDDAQLFEYVASAIARFERTRFFSPFTSKYDAWLHGEAELSEQELRGLALFNDPKKGNCAACHPSAPDEDGNPPLFTDFSYDNLGVPRNPGNPFYENDPTIVGDAVHQVDLGLGDTLRAWMERHGSLPEGASDPAEEDGKFKVPSLRNVAITGPYMHNGIFTTLRQVVQFYNTRDLHPDRWGPPEVPETMNREELGNLGLTDQEIDDIVAFLKTLTDGYLPRRWGDGPMGWD</sequence>
<dbReference type="EC" id="1.11.1.5" evidence="9"/>
<dbReference type="GO" id="GO:0009055">
    <property type="term" value="F:electron transfer activity"/>
    <property type="evidence" value="ECO:0007669"/>
    <property type="project" value="InterPro"/>
</dbReference>
<keyword evidence="4" id="KW-0732">Signal</keyword>
<keyword evidence="5 9" id="KW-0560">Oxidoreductase</keyword>
<dbReference type="SUPFAM" id="SSF46626">
    <property type="entry name" value="Cytochrome c"/>
    <property type="match status" value="2"/>
</dbReference>
<evidence type="ECO:0000256" key="7">
    <source>
        <dbReference type="PROSITE-ProRule" id="PRU00433"/>
    </source>
</evidence>
<evidence type="ECO:0000256" key="4">
    <source>
        <dbReference type="ARBA" id="ARBA00022729"/>
    </source>
</evidence>
<evidence type="ECO:0000256" key="1">
    <source>
        <dbReference type="ARBA" id="ARBA00004196"/>
    </source>
</evidence>
<evidence type="ECO:0000313" key="10">
    <source>
        <dbReference type="Proteomes" id="UP001321450"/>
    </source>
</evidence>
<dbReference type="EMBL" id="AP024718">
    <property type="protein sequence ID" value="BCX88862.1"/>
    <property type="molecule type" value="Genomic_DNA"/>
</dbReference>
<protein>
    <submittedName>
        <fullName evidence="9">Cytochrome c peroxidase</fullName>
        <ecNumber evidence="9">1.11.1.5</ecNumber>
    </submittedName>
</protein>
<keyword evidence="2 7" id="KW-0349">Heme</keyword>
<dbReference type="PANTHER" id="PTHR30600:SF10">
    <property type="entry name" value="BLL6722 PROTEIN"/>
    <property type="match status" value="1"/>
</dbReference>
<dbReference type="GO" id="GO:0030313">
    <property type="term" value="C:cell envelope"/>
    <property type="evidence" value="ECO:0007669"/>
    <property type="project" value="UniProtKB-SubCell"/>
</dbReference>
<feature type="domain" description="Cytochrome c" evidence="8">
    <location>
        <begin position="223"/>
        <end position="397"/>
    </location>
</feature>
<dbReference type="PROSITE" id="PS51007">
    <property type="entry name" value="CYTC"/>
    <property type="match status" value="2"/>
</dbReference>
<keyword evidence="6 7" id="KW-0408">Iron</keyword>
<dbReference type="KEGG" id="meiy:MIN45_P1232"/>
<evidence type="ECO:0000256" key="2">
    <source>
        <dbReference type="ARBA" id="ARBA00022617"/>
    </source>
</evidence>
<name>A0AAU9CA98_9GAMM</name>
<reference evidence="10" key="1">
    <citation type="journal article" date="2024" name="Int. J. Syst. Evol. Microbiol.">
        <title>Methylomarinovum tepidoasis sp. nov., a moderately thermophilic methanotroph of the family Methylothermaceae isolated from a deep-sea hydrothermal field.</title>
        <authorList>
            <person name="Hirayama H."/>
            <person name="Takaki Y."/>
            <person name="Abe M."/>
            <person name="Miyazaki M."/>
            <person name="Uematsu K."/>
            <person name="Matsui Y."/>
            <person name="Takai K."/>
        </authorList>
    </citation>
    <scope>NUCLEOTIDE SEQUENCE [LARGE SCALE GENOMIC DNA]</scope>
    <source>
        <strain evidence="10">IN45</strain>
    </source>
</reference>
<proteinExistence type="predicted"/>
<comment type="subcellular location">
    <subcellularLocation>
        <location evidence="1">Cell envelope</location>
    </subcellularLocation>
</comment>
<keyword evidence="10" id="KW-1185">Reference proteome</keyword>
<dbReference type="Gene3D" id="1.10.760.10">
    <property type="entry name" value="Cytochrome c-like domain"/>
    <property type="match status" value="2"/>
</dbReference>
<dbReference type="GO" id="GO:0004130">
    <property type="term" value="F:cytochrome-c peroxidase activity"/>
    <property type="evidence" value="ECO:0007669"/>
    <property type="project" value="UniProtKB-EC"/>
</dbReference>
<dbReference type="InterPro" id="IPR004852">
    <property type="entry name" value="Di-haem_cyt_c_peroxidsae"/>
</dbReference>
<evidence type="ECO:0000256" key="3">
    <source>
        <dbReference type="ARBA" id="ARBA00022723"/>
    </source>
</evidence>
<dbReference type="InterPro" id="IPR036909">
    <property type="entry name" value="Cyt_c-like_dom_sf"/>
</dbReference>
<evidence type="ECO:0000259" key="8">
    <source>
        <dbReference type="PROSITE" id="PS51007"/>
    </source>
</evidence>
<dbReference type="InterPro" id="IPR009056">
    <property type="entry name" value="Cyt_c-like_dom"/>
</dbReference>
<dbReference type="Pfam" id="PF03150">
    <property type="entry name" value="CCP_MauG"/>
    <property type="match status" value="1"/>
</dbReference>
<dbReference type="RefSeq" id="WP_286291061.1">
    <property type="nucleotide sequence ID" value="NZ_AP024718.1"/>
</dbReference>
<evidence type="ECO:0000313" key="9">
    <source>
        <dbReference type="EMBL" id="BCX88862.1"/>
    </source>
</evidence>
<dbReference type="AlphaFoldDB" id="A0AAU9CA98"/>
<keyword evidence="9" id="KW-0575">Peroxidase</keyword>
<dbReference type="GO" id="GO:0020037">
    <property type="term" value="F:heme binding"/>
    <property type="evidence" value="ECO:0007669"/>
    <property type="project" value="InterPro"/>
</dbReference>
<keyword evidence="3 7" id="KW-0479">Metal-binding</keyword>
<dbReference type="PANTHER" id="PTHR30600">
    <property type="entry name" value="CYTOCHROME C PEROXIDASE-RELATED"/>
    <property type="match status" value="1"/>
</dbReference>